<reference evidence="7 8" key="1">
    <citation type="submission" date="2019-07" db="EMBL/GenBank/DDBJ databases">
        <title>Draft genome assembly of a fouling barnacle, Amphibalanus amphitrite (Darwin, 1854): The first reference genome for Thecostraca.</title>
        <authorList>
            <person name="Kim W."/>
        </authorList>
    </citation>
    <scope>NUCLEOTIDE SEQUENCE [LARGE SCALE GENOMIC DNA]</scope>
    <source>
        <strain evidence="7">SNU_AA5</strain>
        <tissue evidence="7">Soma without cirri and trophi</tissue>
    </source>
</reference>
<keyword evidence="3" id="KW-0238">DNA-binding</keyword>
<feature type="compositionally biased region" description="Basic and acidic residues" evidence="6">
    <location>
        <begin position="1"/>
        <end position="11"/>
    </location>
</feature>
<evidence type="ECO:0000256" key="2">
    <source>
        <dbReference type="ARBA" id="ARBA00023015"/>
    </source>
</evidence>
<evidence type="ECO:0000256" key="4">
    <source>
        <dbReference type="ARBA" id="ARBA00023163"/>
    </source>
</evidence>
<evidence type="ECO:0000256" key="5">
    <source>
        <dbReference type="ARBA" id="ARBA00023242"/>
    </source>
</evidence>
<dbReference type="GO" id="GO:0000977">
    <property type="term" value="F:RNA polymerase II transcription regulatory region sequence-specific DNA binding"/>
    <property type="evidence" value="ECO:0007669"/>
    <property type="project" value="TreeGrafter"/>
</dbReference>
<keyword evidence="8" id="KW-1185">Reference proteome</keyword>
<dbReference type="EMBL" id="VIIS01001950">
    <property type="protein sequence ID" value="KAF0290485.1"/>
    <property type="molecule type" value="Genomic_DNA"/>
</dbReference>
<dbReference type="PANTHER" id="PTHR13059">
    <property type="entry name" value="HMG-BOX TRANSCRIPTION FACTOR BBX"/>
    <property type="match status" value="1"/>
</dbReference>
<sequence length="161" mass="17044">MSQFYKERMPAPERPAAGAFVLAPTPAQLGRAPLQRRLGSSGSAGEPPPATAAARRPSAGASTPAATATSGAQPTATSAAAAARRSPDHMDKVLEQVNFSEKFTRLPQFRPGEIPSPSALSPRVTPSQRRRRKSPLPTCDWRPCAPNVYQMAVVKTATTNL</sequence>
<keyword evidence="1" id="KW-0597">Phosphoprotein</keyword>
<dbReference type="PANTHER" id="PTHR13059:SF13">
    <property type="entry name" value="PROTEIN CAPICUA HOMOLOG"/>
    <property type="match status" value="1"/>
</dbReference>
<dbReference type="InterPro" id="IPR052412">
    <property type="entry name" value="CC-Dev_Transcription_Reg"/>
</dbReference>
<dbReference type="GO" id="GO:0005634">
    <property type="term" value="C:nucleus"/>
    <property type="evidence" value="ECO:0007669"/>
    <property type="project" value="TreeGrafter"/>
</dbReference>
<name>A0A6A4V9R3_AMPAM</name>
<keyword evidence="2" id="KW-0805">Transcription regulation</keyword>
<protein>
    <submittedName>
        <fullName evidence="7">Protein capicua</fullName>
    </submittedName>
</protein>
<gene>
    <name evidence="7" type="primary">Cic_1</name>
    <name evidence="7" type="ORF">FJT64_011324</name>
</gene>
<keyword evidence="5" id="KW-0539">Nucleus</keyword>
<keyword evidence="4" id="KW-0804">Transcription</keyword>
<comment type="caution">
    <text evidence="7">The sequence shown here is derived from an EMBL/GenBank/DDBJ whole genome shotgun (WGS) entry which is preliminary data.</text>
</comment>
<evidence type="ECO:0000313" key="8">
    <source>
        <dbReference type="Proteomes" id="UP000440578"/>
    </source>
</evidence>
<accession>A0A6A4V9R3</accession>
<feature type="compositionally biased region" description="Low complexity" evidence="6">
    <location>
        <begin position="39"/>
        <end position="84"/>
    </location>
</feature>
<dbReference type="GO" id="GO:0000981">
    <property type="term" value="F:DNA-binding transcription factor activity, RNA polymerase II-specific"/>
    <property type="evidence" value="ECO:0007669"/>
    <property type="project" value="TreeGrafter"/>
</dbReference>
<feature type="region of interest" description="Disordered" evidence="6">
    <location>
        <begin position="104"/>
        <end position="138"/>
    </location>
</feature>
<evidence type="ECO:0000256" key="1">
    <source>
        <dbReference type="ARBA" id="ARBA00022553"/>
    </source>
</evidence>
<dbReference type="AlphaFoldDB" id="A0A6A4V9R3"/>
<dbReference type="Proteomes" id="UP000440578">
    <property type="component" value="Unassembled WGS sequence"/>
</dbReference>
<evidence type="ECO:0000313" key="7">
    <source>
        <dbReference type="EMBL" id="KAF0290485.1"/>
    </source>
</evidence>
<organism evidence="7 8">
    <name type="scientific">Amphibalanus amphitrite</name>
    <name type="common">Striped barnacle</name>
    <name type="synonym">Balanus amphitrite</name>
    <dbReference type="NCBI Taxonomy" id="1232801"/>
    <lineage>
        <taxon>Eukaryota</taxon>
        <taxon>Metazoa</taxon>
        <taxon>Ecdysozoa</taxon>
        <taxon>Arthropoda</taxon>
        <taxon>Crustacea</taxon>
        <taxon>Multicrustacea</taxon>
        <taxon>Cirripedia</taxon>
        <taxon>Thoracica</taxon>
        <taxon>Thoracicalcarea</taxon>
        <taxon>Balanomorpha</taxon>
        <taxon>Balanoidea</taxon>
        <taxon>Balanidae</taxon>
        <taxon>Amphibalaninae</taxon>
        <taxon>Amphibalanus</taxon>
    </lineage>
</organism>
<evidence type="ECO:0000256" key="3">
    <source>
        <dbReference type="ARBA" id="ARBA00023125"/>
    </source>
</evidence>
<evidence type="ECO:0000256" key="6">
    <source>
        <dbReference type="SAM" id="MobiDB-lite"/>
    </source>
</evidence>
<proteinExistence type="predicted"/>
<dbReference type="OrthoDB" id="10051111at2759"/>
<feature type="region of interest" description="Disordered" evidence="6">
    <location>
        <begin position="1"/>
        <end position="89"/>
    </location>
</feature>